<evidence type="ECO:0000256" key="7">
    <source>
        <dbReference type="SAM" id="Phobius"/>
    </source>
</evidence>
<evidence type="ECO:0000256" key="2">
    <source>
        <dbReference type="ARBA" id="ARBA00022692"/>
    </source>
</evidence>
<dbReference type="AlphaFoldDB" id="A0A9W4CSG4"/>
<dbReference type="GO" id="GO:0005886">
    <property type="term" value="C:plasma membrane"/>
    <property type="evidence" value="ECO:0007669"/>
    <property type="project" value="UniProtKB-SubCell"/>
</dbReference>
<feature type="transmembrane region" description="Helical" evidence="7">
    <location>
        <begin position="290"/>
        <end position="308"/>
    </location>
</feature>
<dbReference type="InterPro" id="IPR003593">
    <property type="entry name" value="AAA+_ATPase"/>
</dbReference>
<dbReference type="PROSITE" id="PS50929">
    <property type="entry name" value="ABC_TM1F"/>
    <property type="match status" value="1"/>
</dbReference>
<keyword evidence="11" id="KW-1185">Reference proteome</keyword>
<evidence type="ECO:0000313" key="11">
    <source>
        <dbReference type="Proteomes" id="UP001153719"/>
    </source>
</evidence>
<dbReference type="InterPro" id="IPR017871">
    <property type="entry name" value="ABC_transporter-like_CS"/>
</dbReference>
<feature type="transmembrane region" description="Helical" evidence="7">
    <location>
        <begin position="258"/>
        <end position="284"/>
    </location>
</feature>
<keyword evidence="2 7" id="KW-0812">Transmembrane</keyword>
<feature type="transmembrane region" description="Helical" evidence="7">
    <location>
        <begin position="151"/>
        <end position="172"/>
    </location>
</feature>
<evidence type="ECO:0000256" key="4">
    <source>
        <dbReference type="ARBA" id="ARBA00022840"/>
    </source>
</evidence>
<evidence type="ECO:0000259" key="8">
    <source>
        <dbReference type="PROSITE" id="PS50893"/>
    </source>
</evidence>
<dbReference type="KEGG" id="ppsu:NO713_04940"/>
<dbReference type="PROSITE" id="PS50893">
    <property type="entry name" value="ABC_TRANSPORTER_2"/>
    <property type="match status" value="1"/>
</dbReference>
<evidence type="ECO:0000256" key="6">
    <source>
        <dbReference type="ARBA" id="ARBA00023136"/>
    </source>
</evidence>
<dbReference type="EMBL" id="LR882967">
    <property type="protein sequence ID" value="CAD5982135.1"/>
    <property type="molecule type" value="Genomic_DNA"/>
</dbReference>
<dbReference type="GO" id="GO:0034040">
    <property type="term" value="F:ATPase-coupled lipid transmembrane transporter activity"/>
    <property type="evidence" value="ECO:0007669"/>
    <property type="project" value="TreeGrafter"/>
</dbReference>
<feature type="domain" description="ABC transmembrane type-1" evidence="9">
    <location>
        <begin position="19"/>
        <end position="323"/>
    </location>
</feature>
<keyword evidence="3" id="KW-0547">Nucleotide-binding</keyword>
<evidence type="ECO:0000313" key="10">
    <source>
        <dbReference type="EMBL" id="CAD5982135.1"/>
    </source>
</evidence>
<dbReference type="InterPro" id="IPR027417">
    <property type="entry name" value="P-loop_NTPase"/>
</dbReference>
<dbReference type="InterPro" id="IPR003439">
    <property type="entry name" value="ABC_transporter-like_ATP-bd"/>
</dbReference>
<keyword evidence="6 7" id="KW-0472">Membrane</keyword>
<keyword evidence="5 7" id="KW-1133">Transmembrane helix</keyword>
<organism evidence="10 11">
    <name type="scientific">Planktothrix pseudagardhii</name>
    <dbReference type="NCBI Taxonomy" id="132604"/>
    <lineage>
        <taxon>Bacteria</taxon>
        <taxon>Bacillati</taxon>
        <taxon>Cyanobacteriota</taxon>
        <taxon>Cyanophyceae</taxon>
        <taxon>Oscillatoriophycideae</taxon>
        <taxon>Oscillatoriales</taxon>
        <taxon>Microcoleaceae</taxon>
        <taxon>Planktothrix</taxon>
    </lineage>
</organism>
<accession>A0A9W4CSG4</accession>
<proteinExistence type="predicted"/>
<dbReference type="InterPro" id="IPR036640">
    <property type="entry name" value="ABC1_TM_sf"/>
</dbReference>
<dbReference type="FunFam" id="3.40.50.300:FF:000218">
    <property type="entry name" value="Multidrug ABC transporter ATP-binding protein"/>
    <property type="match status" value="1"/>
</dbReference>
<protein>
    <submittedName>
        <fullName evidence="10">Heterocyst differentiation ATP-binding protein HepA</fullName>
    </submittedName>
</protein>
<evidence type="ECO:0000256" key="1">
    <source>
        <dbReference type="ARBA" id="ARBA00004651"/>
    </source>
</evidence>
<feature type="transmembrane region" description="Helical" evidence="7">
    <location>
        <begin position="20"/>
        <end position="44"/>
    </location>
</feature>
<dbReference type="CDD" id="cd03251">
    <property type="entry name" value="ABCC_MsbA"/>
    <property type="match status" value="1"/>
</dbReference>
<feature type="transmembrane region" description="Helical" evidence="7">
    <location>
        <begin position="178"/>
        <end position="197"/>
    </location>
</feature>
<dbReference type="SUPFAM" id="SSF90123">
    <property type="entry name" value="ABC transporter transmembrane region"/>
    <property type="match status" value="1"/>
</dbReference>
<gene>
    <name evidence="10" type="primary">hepA</name>
    <name evidence="10" type="ORF">NO713_04940</name>
</gene>
<dbReference type="Gene3D" id="1.20.1560.10">
    <property type="entry name" value="ABC transporter type 1, transmembrane domain"/>
    <property type="match status" value="1"/>
</dbReference>
<name>A0A9W4CSG4_9CYAN</name>
<dbReference type="Pfam" id="PF00005">
    <property type="entry name" value="ABC_tran"/>
    <property type="match status" value="1"/>
</dbReference>
<dbReference type="PROSITE" id="PS00211">
    <property type="entry name" value="ABC_TRANSPORTER_1"/>
    <property type="match status" value="1"/>
</dbReference>
<sequence length="671" mass="74158">MLNKNYLVQYARQYPTRIILTILLGFSGAIFSGVSTTLIVPVVLNLLGQQMEMKGAPPLIQKILAPFGDVPEPYRLGLMAGAILVALILKNLTTYWSSLVSSSLGRALTCDMREAGLKLLLDVDLDFYAKTKVGDLINQLGGEIARASSAIGIYIGMFTTSITIFVFVLILLSISWQLTLATGLLLFIVTILNQNIIHNSKQSGNLLSKVSRNYSIKQMEVLNGIRLVKATANENPEYKQLKKLIREREKADYKAQMASAAIAPINEVVNMLVLLVLIVIGKFFLSQDQITALSTILLTYLFILFRTLPLISQLNNARSNLAQRVAAINIIGEFLRRDNKPIMKFGSISFTGLQEGIHFNNISFTYPGHDKIALQNIDLYIPRGTTLALVGGSGAGKSTLADLLPRFYDPTGGSIVIDGQDLRDFDLQSLRKSMGIVSQDTFLFNASVRDNIAYAKPDVTDEEIIFAAQQANAEEFITKLPQGFLTPIGDRGVLLSGGQRQRISIARAILQNPDILILDEATSALDTVSERLVQEAIDKLSHDRTTVVIAHRLSTIQKADQIAVLEQGCLAEIGTHDQLLAKGGKYAQLYTLQFADEASRDRAIIRSSYEVRSRLNPMIGFLQLLADELVDDPEERQELLNESYRSATFILDSLEFIEQSVKIRLNSKVSN</sequence>
<dbReference type="Gene3D" id="3.40.50.300">
    <property type="entry name" value="P-loop containing nucleotide triphosphate hydrolases"/>
    <property type="match status" value="1"/>
</dbReference>
<dbReference type="GO" id="GO:0140359">
    <property type="term" value="F:ABC-type transporter activity"/>
    <property type="evidence" value="ECO:0007669"/>
    <property type="project" value="InterPro"/>
</dbReference>
<evidence type="ECO:0000256" key="3">
    <source>
        <dbReference type="ARBA" id="ARBA00022741"/>
    </source>
</evidence>
<dbReference type="SMART" id="SM00382">
    <property type="entry name" value="AAA"/>
    <property type="match status" value="1"/>
</dbReference>
<dbReference type="SUPFAM" id="SSF52540">
    <property type="entry name" value="P-loop containing nucleoside triphosphate hydrolases"/>
    <property type="match status" value="1"/>
</dbReference>
<dbReference type="PANTHER" id="PTHR24221:SF654">
    <property type="entry name" value="ATP-BINDING CASSETTE SUB-FAMILY B MEMBER 6"/>
    <property type="match status" value="1"/>
</dbReference>
<dbReference type="CDD" id="cd07346">
    <property type="entry name" value="ABC_6TM_exporters"/>
    <property type="match status" value="1"/>
</dbReference>
<feature type="transmembrane region" description="Helical" evidence="7">
    <location>
        <begin position="76"/>
        <end position="96"/>
    </location>
</feature>
<dbReference type="Pfam" id="PF00664">
    <property type="entry name" value="ABC_membrane"/>
    <property type="match status" value="1"/>
</dbReference>
<dbReference type="PANTHER" id="PTHR24221">
    <property type="entry name" value="ATP-BINDING CASSETTE SUB-FAMILY B"/>
    <property type="match status" value="1"/>
</dbReference>
<dbReference type="Proteomes" id="UP001153719">
    <property type="component" value="Chromosome"/>
</dbReference>
<dbReference type="InterPro" id="IPR039421">
    <property type="entry name" value="Type_1_exporter"/>
</dbReference>
<dbReference type="RefSeq" id="WP_254174867.1">
    <property type="nucleotide sequence ID" value="NZ_LR882967.1"/>
</dbReference>
<dbReference type="GO" id="GO:0016887">
    <property type="term" value="F:ATP hydrolysis activity"/>
    <property type="evidence" value="ECO:0007669"/>
    <property type="project" value="InterPro"/>
</dbReference>
<evidence type="ECO:0000256" key="5">
    <source>
        <dbReference type="ARBA" id="ARBA00022989"/>
    </source>
</evidence>
<feature type="domain" description="ABC transporter" evidence="8">
    <location>
        <begin position="357"/>
        <end position="592"/>
    </location>
</feature>
<keyword evidence="4 10" id="KW-0067">ATP-binding</keyword>
<dbReference type="InterPro" id="IPR011527">
    <property type="entry name" value="ABC1_TM_dom"/>
</dbReference>
<dbReference type="GO" id="GO:0005524">
    <property type="term" value="F:ATP binding"/>
    <property type="evidence" value="ECO:0007669"/>
    <property type="project" value="UniProtKB-KW"/>
</dbReference>
<comment type="subcellular location">
    <subcellularLocation>
        <location evidence="1">Cell membrane</location>
        <topology evidence="1">Multi-pass membrane protein</topology>
    </subcellularLocation>
</comment>
<reference evidence="10" key="1">
    <citation type="submission" date="2020-09" db="EMBL/GenBank/DDBJ databases">
        <authorList>
            <person name="Blom J."/>
        </authorList>
    </citation>
    <scope>NUCLEOTIDE SEQUENCE</scope>
    <source>
        <strain evidence="10">No.713</strain>
    </source>
</reference>
<evidence type="ECO:0000259" key="9">
    <source>
        <dbReference type="PROSITE" id="PS50929"/>
    </source>
</evidence>